<proteinExistence type="predicted"/>
<dbReference type="InterPro" id="IPR007450">
    <property type="entry name" value="BamE_dom"/>
</dbReference>
<name>A0A0C5B3A5_ECOLX</name>
<keyword evidence="4" id="KW-0614">Plasmid</keyword>
<gene>
    <name evidence="4" type="ORF">EL76_p7503</name>
</gene>
<evidence type="ECO:0000256" key="1">
    <source>
        <dbReference type="ARBA" id="ARBA00022729"/>
    </source>
</evidence>
<accession>A0A0C5B3A5</accession>
<sequence length="144" mass="16325">MKSNSFKIIIFIACATIISGCNQNMSRPDRDGGVKEIVWPEPVNAKLRSGRGVFPTSESISLLNKGMTKDQVYLLIGRPHFGEGLFSVREWDYLLHFNTLKHTNNQVTICQLKIIFNSDKLVANIYWRAIKPENSICPPESNKN</sequence>
<dbReference type="Gene3D" id="3.30.1450.10">
    <property type="match status" value="1"/>
</dbReference>
<dbReference type="Pfam" id="PF04355">
    <property type="entry name" value="BamE"/>
    <property type="match status" value="1"/>
</dbReference>
<dbReference type="InterPro" id="IPR037873">
    <property type="entry name" value="BamE-like"/>
</dbReference>
<keyword evidence="2" id="KW-0472">Membrane</keyword>
<organism evidence="4">
    <name type="scientific">Escherichia coli</name>
    <dbReference type="NCBI Taxonomy" id="562"/>
    <lineage>
        <taxon>Bacteria</taxon>
        <taxon>Pseudomonadati</taxon>
        <taxon>Pseudomonadota</taxon>
        <taxon>Gammaproteobacteria</taxon>
        <taxon>Enterobacterales</taxon>
        <taxon>Enterobacteriaceae</taxon>
        <taxon>Escherichia</taxon>
    </lineage>
</organism>
<evidence type="ECO:0000256" key="2">
    <source>
        <dbReference type="ARBA" id="ARBA00023136"/>
    </source>
</evidence>
<reference evidence="4" key="1">
    <citation type="submission" date="2014-07" db="EMBL/GenBank/DDBJ databases">
        <title>Complete sequence of probiotic Symbioflor2 E. coli strain G3/10 and draft sequences of Symbioflor2 strains G1/2, G4/9, G5, G6/7 and G8.</title>
        <authorList>
            <person name="Zschuettig A."/>
            <person name="Auerbach C."/>
            <person name="Eichhorn C."/>
            <person name="Blom J."/>
            <person name="Goesmann A."/>
            <person name="Jarek M."/>
            <person name="Scharfe M."/>
            <person name="Zimmermann K."/>
            <person name="Wassenaar T.M."/>
            <person name="Gunzer F."/>
        </authorList>
    </citation>
    <scope>NUCLEOTIDE SEQUENCE</scope>
    <source>
        <strain evidence="4">G3/10</strain>
        <plasmid evidence="4">pSYM5</plasmid>
    </source>
</reference>
<dbReference type="GO" id="GO:0019867">
    <property type="term" value="C:outer membrane"/>
    <property type="evidence" value="ECO:0007669"/>
    <property type="project" value="InterPro"/>
</dbReference>
<evidence type="ECO:0000259" key="3">
    <source>
        <dbReference type="Pfam" id="PF04355"/>
    </source>
</evidence>
<protein>
    <recommendedName>
        <fullName evidence="3">Outer membrane protein assembly factor BamE domain-containing protein</fullName>
    </recommendedName>
</protein>
<geneLocation type="plasmid" evidence="4">
    <name>pSYM5</name>
</geneLocation>
<dbReference type="EMBL" id="KM107841">
    <property type="protein sequence ID" value="AJL34561.1"/>
    <property type="molecule type" value="Genomic_DNA"/>
</dbReference>
<dbReference type="PROSITE" id="PS51257">
    <property type="entry name" value="PROKAR_LIPOPROTEIN"/>
    <property type="match status" value="1"/>
</dbReference>
<evidence type="ECO:0000313" key="4">
    <source>
        <dbReference type="EMBL" id="AJL34561.1"/>
    </source>
</evidence>
<feature type="domain" description="Outer membrane protein assembly factor BamE" evidence="3">
    <location>
        <begin position="52"/>
        <end position="125"/>
    </location>
</feature>
<dbReference type="AlphaFoldDB" id="A0A0C5B3A5"/>
<dbReference type="RefSeq" id="WP_115259208.1">
    <property type="nucleotide sequence ID" value="NZ_CP060076.1"/>
</dbReference>
<keyword evidence="1" id="KW-0732">Signal</keyword>